<dbReference type="GO" id="GO:0004385">
    <property type="term" value="F:GMP kinase activity"/>
    <property type="evidence" value="ECO:0007669"/>
    <property type="project" value="TreeGrafter"/>
</dbReference>
<organism evidence="5 6">
    <name type="scientific">Fusarium poae</name>
    <dbReference type="NCBI Taxonomy" id="36050"/>
    <lineage>
        <taxon>Eukaryota</taxon>
        <taxon>Fungi</taxon>
        <taxon>Dikarya</taxon>
        <taxon>Ascomycota</taxon>
        <taxon>Pezizomycotina</taxon>
        <taxon>Sordariomycetes</taxon>
        <taxon>Hypocreomycetidae</taxon>
        <taxon>Hypocreales</taxon>
        <taxon>Nectriaceae</taxon>
        <taxon>Fusarium</taxon>
    </lineage>
</organism>
<evidence type="ECO:0000256" key="2">
    <source>
        <dbReference type="ARBA" id="ARBA00022679"/>
    </source>
</evidence>
<dbReference type="InterPro" id="IPR008144">
    <property type="entry name" value="Guanylate_kin-like_dom"/>
</dbReference>
<evidence type="ECO:0000259" key="4">
    <source>
        <dbReference type="PROSITE" id="PS50052"/>
    </source>
</evidence>
<keyword evidence="2" id="KW-0808">Transferase</keyword>
<comment type="similarity">
    <text evidence="1">Belongs to the guanylate kinase family.</text>
</comment>
<gene>
    <name evidence="5" type="ORF">FPOA_08898</name>
</gene>
<evidence type="ECO:0000313" key="5">
    <source>
        <dbReference type="EMBL" id="OBS22561.1"/>
    </source>
</evidence>
<proteinExistence type="inferred from homology"/>
<protein>
    <recommendedName>
        <fullName evidence="4">Guanylate kinase-like domain-containing protein</fullName>
    </recommendedName>
</protein>
<evidence type="ECO:0000313" key="6">
    <source>
        <dbReference type="Proteomes" id="UP000091967"/>
    </source>
</evidence>
<feature type="domain" description="Guanylate kinase-like" evidence="4">
    <location>
        <begin position="10"/>
        <end position="192"/>
    </location>
</feature>
<reference evidence="5 6" key="1">
    <citation type="submission" date="2016-06" db="EMBL/GenBank/DDBJ databases">
        <title>Living apart together: crosstalk between the core and supernumerary genomes in a fungal plant pathogen.</title>
        <authorList>
            <person name="Vanheule A."/>
            <person name="Audenaert K."/>
            <person name="Warris S."/>
            <person name="Van De Geest H."/>
            <person name="Schijlen E."/>
            <person name="Hofte M."/>
            <person name="De Saeger S."/>
            <person name="Haesaert G."/>
            <person name="Waalwijk C."/>
            <person name="Van Der Lee T."/>
        </authorList>
    </citation>
    <scope>NUCLEOTIDE SEQUENCE [LARGE SCALE GENOMIC DNA]</scope>
    <source>
        <strain evidence="5 6">2516</strain>
    </source>
</reference>
<dbReference type="PANTHER" id="PTHR23117:SF13">
    <property type="entry name" value="GUANYLATE KINASE"/>
    <property type="match status" value="1"/>
</dbReference>
<name>A0A1B8AQA0_FUSPO</name>
<dbReference type="SMART" id="SM00072">
    <property type="entry name" value="GuKc"/>
    <property type="match status" value="1"/>
</dbReference>
<keyword evidence="3" id="KW-0418">Kinase</keyword>
<dbReference type="EMBL" id="LYXU01000003">
    <property type="protein sequence ID" value="OBS22561.1"/>
    <property type="molecule type" value="Genomic_DNA"/>
</dbReference>
<dbReference type="AlphaFoldDB" id="A0A1B8AQA0"/>
<dbReference type="PANTHER" id="PTHR23117">
    <property type="entry name" value="GUANYLATE KINASE-RELATED"/>
    <property type="match status" value="1"/>
</dbReference>
<dbReference type="InterPro" id="IPR027417">
    <property type="entry name" value="P-loop_NTPase"/>
</dbReference>
<dbReference type="STRING" id="36050.A0A1B8AQA0"/>
<dbReference type="Proteomes" id="UP000091967">
    <property type="component" value="Unassembled WGS sequence"/>
</dbReference>
<evidence type="ECO:0000256" key="3">
    <source>
        <dbReference type="ARBA" id="ARBA00022777"/>
    </source>
</evidence>
<dbReference type="PROSITE" id="PS50052">
    <property type="entry name" value="GUANYLATE_KINASE_2"/>
    <property type="match status" value="1"/>
</dbReference>
<comment type="caution">
    <text evidence="5">The sequence shown here is derived from an EMBL/GenBank/DDBJ whole genome shotgun (WGS) entry which is preliminary data.</text>
</comment>
<dbReference type="Gene3D" id="3.40.50.300">
    <property type="entry name" value="P-loop containing nucleotide triphosphate hydrolases"/>
    <property type="match status" value="1"/>
</dbReference>
<sequence>MIKSVASPDLRPIVICGLRRNDKYTMYQNLVEFHEDKFTRPPNHTTRWPAPWEIDAGSEIFVCRGDFLNLLHGDRFFHWQYFEGNHYGTSMDTVASLQKQGMVSIFETDLTGHSLTTKYQCLNPRYVFIRPPNAEYLRSSPVTRGMDEDSLQYVISYTEKDLDTTEESGIFDLVIINDDPDKAFQKLEAFALGL</sequence>
<keyword evidence="6" id="KW-1185">Reference proteome</keyword>
<evidence type="ECO:0000256" key="1">
    <source>
        <dbReference type="ARBA" id="ARBA00005790"/>
    </source>
</evidence>
<dbReference type="InterPro" id="IPR008145">
    <property type="entry name" value="GK/Ca_channel_bsu"/>
</dbReference>
<dbReference type="Pfam" id="PF00625">
    <property type="entry name" value="Guanylate_kin"/>
    <property type="match status" value="1"/>
</dbReference>
<dbReference type="SUPFAM" id="SSF52540">
    <property type="entry name" value="P-loop containing nucleoside triphosphate hydrolases"/>
    <property type="match status" value="1"/>
</dbReference>
<dbReference type="GO" id="GO:0005829">
    <property type="term" value="C:cytosol"/>
    <property type="evidence" value="ECO:0007669"/>
    <property type="project" value="TreeGrafter"/>
</dbReference>
<accession>A0A1B8AQA0</accession>